<feature type="compositionally biased region" description="Low complexity" evidence="1">
    <location>
        <begin position="599"/>
        <end position="618"/>
    </location>
</feature>
<feature type="compositionally biased region" description="Pro residues" evidence="1">
    <location>
        <begin position="1093"/>
        <end position="1103"/>
    </location>
</feature>
<dbReference type="EMBL" id="UZAE01014231">
    <property type="protein sequence ID" value="VDO12826.1"/>
    <property type="molecule type" value="Genomic_DNA"/>
</dbReference>
<dbReference type="OrthoDB" id="4062651at2759"/>
<feature type="compositionally biased region" description="Pro residues" evidence="1">
    <location>
        <begin position="1186"/>
        <end position="1204"/>
    </location>
</feature>
<feature type="compositionally biased region" description="Polar residues" evidence="1">
    <location>
        <begin position="462"/>
        <end position="482"/>
    </location>
</feature>
<dbReference type="WBParaSite" id="HNAJ_0001235601-mRNA-1">
    <property type="protein sequence ID" value="HNAJ_0001235601-mRNA-1"/>
    <property type="gene ID" value="HNAJ_0001235601"/>
</dbReference>
<protein>
    <submittedName>
        <fullName evidence="4">Protein kinase domain-containing protein</fullName>
    </submittedName>
</protein>
<reference evidence="4" key="1">
    <citation type="submission" date="2017-02" db="UniProtKB">
        <authorList>
            <consortium name="WormBaseParasite"/>
        </authorList>
    </citation>
    <scope>IDENTIFICATION</scope>
</reference>
<feature type="region of interest" description="Disordered" evidence="1">
    <location>
        <begin position="764"/>
        <end position="891"/>
    </location>
</feature>
<evidence type="ECO:0000256" key="1">
    <source>
        <dbReference type="SAM" id="MobiDB-lite"/>
    </source>
</evidence>
<feature type="region of interest" description="Disordered" evidence="1">
    <location>
        <begin position="1160"/>
        <end position="1216"/>
    </location>
</feature>
<feature type="region of interest" description="Disordered" evidence="1">
    <location>
        <begin position="1064"/>
        <end position="1108"/>
    </location>
</feature>
<feature type="compositionally biased region" description="Low complexity" evidence="1">
    <location>
        <begin position="765"/>
        <end position="775"/>
    </location>
</feature>
<proteinExistence type="predicted"/>
<dbReference type="STRING" id="102285.A0A0R3TWW8"/>
<keyword evidence="3" id="KW-1185">Reference proteome</keyword>
<name>A0A0R3TWW8_RODNA</name>
<feature type="region of interest" description="Disordered" evidence="1">
    <location>
        <begin position="599"/>
        <end position="627"/>
    </location>
</feature>
<dbReference type="AlphaFoldDB" id="A0A0R3TWW8"/>
<feature type="compositionally biased region" description="Low complexity" evidence="1">
    <location>
        <begin position="1173"/>
        <end position="1185"/>
    </location>
</feature>
<feature type="compositionally biased region" description="Pro residues" evidence="1">
    <location>
        <begin position="922"/>
        <end position="931"/>
    </location>
</feature>
<organism evidence="4">
    <name type="scientific">Rodentolepis nana</name>
    <name type="common">Dwarf tapeworm</name>
    <name type="synonym">Hymenolepis nana</name>
    <dbReference type="NCBI Taxonomy" id="102285"/>
    <lineage>
        <taxon>Eukaryota</taxon>
        <taxon>Metazoa</taxon>
        <taxon>Spiralia</taxon>
        <taxon>Lophotrochozoa</taxon>
        <taxon>Platyhelminthes</taxon>
        <taxon>Cestoda</taxon>
        <taxon>Eucestoda</taxon>
        <taxon>Cyclophyllidea</taxon>
        <taxon>Hymenolepididae</taxon>
        <taxon>Rodentolepis</taxon>
    </lineage>
</organism>
<sequence length="1216" mass="128496">MISDNGAHLEFRLRLPRSDQTCPADQKFGGFWYPWWILKFEGVGYTKSNEEVDRAIKEAVALMLRALQADENSIPLNHDFVFYPQLSPELISLSTRCSALPTHPFTEQVPQAIEEIGRPPSLSTASNIVNPSVCPPPTADPNGTNFAQEGDLSDTTPSAESPVDRNLHQAFTAVPNMPMEGGTFPLNIPSYLNQVPSLVSYPGSGLEEVPPILNIGQSENVVYASSNSAPSFPVQMESTHFYPTESANTYDSVESLPVYVNPSFGHPKDPDVFVTLKVPAHAQALAAQFAHHLCTSRRSDPILIVPSDANTSGYMSVLYENVSFLCSRNGVGSGFSVMPIPATSSFLEVQNKPNLTQNSSKVIRAPYNGYVVVNPEGEMHCVQRPMVILPGNTQRPLMELPLLSSDGSSVQLDDIVTLLMHLREGAGSSGTSSSTTVSRDQSTVDTNYYSLPLNAARPPPTLQASHQSQQASFTRQQAQASINLRPPLPPRLPAGSLLHADLSGMTPSSSQDYPPPQANKPPTAVSSNTTRPQPNQSGQNQQLQQILASALAAQGTKADQVQQQQPQQQQMLSNVDYLISLLSTNPSLFQAILSSMCNSATPSSVPSQPSSSASLPAANTTPQSSAPLSLWASNASSIASSNDLVKQLLMRSSGAAIAEGIGGGYILQAPPHSGGGMTSAAPPTAPITSGVAPQQVPTSVSAAVQQVFTTLPPAQSQPHQPQAIEMVYEQNTGPAMQPLLVPTSPSSVIQPRMTQPTIAVPIATQQPQVSQQQGQIAANPPPQPMLQQQPPALVPQQSQQPPQVIQHQVQQPPAAKVMQQQQQPPPQQIHQVQQSLAPQVIQQQQQQQQPQSTQQVHQVPQHKPQSQAAQTLQPQPPQQHMPIPGSVGNQLVGNGAVEATKMPAPHKIPAPLTSVPQVQQPMVPPPHPPSQPVAMVSQPSPPQVVMAPTMPVAAAPPQQPLPPVLAPASVALIPPTPAQVARPPLPITTSPPAAPSKFVVSSVASVPAASATNVIGREGANSLNPTTCPPAAFVSAPQSSPSSQAAVSVVGNKFTVLPVDQILNQPIPPESTHPPSQPVPPSQLPPMASQNPVFPPQGQPPVPTVSAVAAPKKIPPKFTVTAVDDVSAPPPLPSVINGSNSLSLKAPQRRETLLKAVLDGDLSTECPPPPTTPSNVNTNSVMNTPTPSPPLCVAPPPSPPPPRKSIPRNPNVPSQM</sequence>
<feature type="region of interest" description="Disordered" evidence="1">
    <location>
        <begin position="919"/>
        <end position="939"/>
    </location>
</feature>
<evidence type="ECO:0000313" key="2">
    <source>
        <dbReference type="EMBL" id="VDO12826.1"/>
    </source>
</evidence>
<feature type="region of interest" description="Disordered" evidence="1">
    <location>
        <begin position="450"/>
        <end position="545"/>
    </location>
</feature>
<feature type="region of interest" description="Disordered" evidence="1">
    <location>
        <begin position="673"/>
        <end position="692"/>
    </location>
</feature>
<dbReference type="Proteomes" id="UP000278807">
    <property type="component" value="Unassembled WGS sequence"/>
</dbReference>
<accession>A0A0R3TWW8</accession>
<feature type="compositionally biased region" description="Polar residues" evidence="1">
    <location>
        <begin position="141"/>
        <end position="159"/>
    </location>
</feature>
<feature type="region of interest" description="Disordered" evidence="1">
    <location>
        <begin position="136"/>
        <end position="162"/>
    </location>
</feature>
<feature type="compositionally biased region" description="Low complexity" evidence="1">
    <location>
        <begin position="785"/>
        <end position="873"/>
    </location>
</feature>
<evidence type="ECO:0000313" key="3">
    <source>
        <dbReference type="Proteomes" id="UP000278807"/>
    </source>
</evidence>
<evidence type="ECO:0000313" key="4">
    <source>
        <dbReference type="WBParaSite" id="HNAJ_0001235601-mRNA-1"/>
    </source>
</evidence>
<feature type="compositionally biased region" description="Low complexity" evidence="1">
    <location>
        <begin position="532"/>
        <end position="545"/>
    </location>
</feature>
<gene>
    <name evidence="2" type="ORF">HNAJ_LOCUS12341</name>
</gene>
<reference evidence="2 3" key="2">
    <citation type="submission" date="2018-11" db="EMBL/GenBank/DDBJ databases">
        <authorList>
            <consortium name="Pathogen Informatics"/>
        </authorList>
    </citation>
    <scope>NUCLEOTIDE SEQUENCE [LARGE SCALE GENOMIC DNA]</scope>
</reference>
<feature type="compositionally biased region" description="Pro residues" evidence="1">
    <location>
        <begin position="1066"/>
        <end position="1084"/>
    </location>
</feature>